<gene>
    <name evidence="2" type="ORF">PCOR1329_LOCUS47801</name>
</gene>
<proteinExistence type="predicted"/>
<comment type="caution">
    <text evidence="2">The sequence shown here is derived from an EMBL/GenBank/DDBJ whole genome shotgun (WGS) entry which is preliminary data.</text>
</comment>
<feature type="compositionally biased region" description="Basic and acidic residues" evidence="1">
    <location>
        <begin position="1670"/>
        <end position="1683"/>
    </location>
</feature>
<feature type="region of interest" description="Disordered" evidence="1">
    <location>
        <begin position="220"/>
        <end position="239"/>
    </location>
</feature>
<evidence type="ECO:0000256" key="1">
    <source>
        <dbReference type="SAM" id="MobiDB-lite"/>
    </source>
</evidence>
<feature type="region of interest" description="Disordered" evidence="1">
    <location>
        <begin position="617"/>
        <end position="713"/>
    </location>
</feature>
<feature type="non-terminal residue" evidence="2">
    <location>
        <position position="2154"/>
    </location>
</feature>
<name>A0ABN9UE94_9DINO</name>
<dbReference type="Proteomes" id="UP001189429">
    <property type="component" value="Unassembled WGS sequence"/>
</dbReference>
<evidence type="ECO:0000313" key="3">
    <source>
        <dbReference type="Proteomes" id="UP001189429"/>
    </source>
</evidence>
<keyword evidence="3" id="KW-1185">Reference proteome</keyword>
<feature type="region of interest" description="Disordered" evidence="1">
    <location>
        <begin position="1488"/>
        <end position="1528"/>
    </location>
</feature>
<sequence length="2154" mass="235474">MSGREARRVGGARRARVRRAPGIGVNRKVHHQGRGNSEWIECVAMCASSGGAPVETLGDGMLRVAVAWMAYVTCAPTTSVATLAADEATVGSWENKCLQDAVARMQRGRWRREALRFFSRECPNNALSGAGGVDPVPKQNVDAVQRWLCQQKAFAWVYEAEKVADLLEEGARLRWRLGDANGRCVGSAVWLSEGHVVRVAHGHGVLSGMEGDPVRAPWRRSAAGASRGGKNGALAAGNSASASTGLQHDGCPVVMGDGCFSERVRALVNRRYRKMLTSGQGGACGINALFGTASPDGLRHADARGFLRRTLGETAEEVRRNCRNARALDELMNSAWKHVIKPQAEQHAGLNDRNLGMLAEEKRLWEKIKGNRHVMNACVCAVKQESEALSVFEQKRREVASALRNLCGNDMKDVFLRPLLTHMGILDDYECIGNDGQWKIDVAGTDTELGQHYRRGIVEYCGMNNVDAFLSHVNNTVADLQDANVDRAFGAGVGDFVELVKEARVHAPVVDAGESVLVQEPFEDFFTLVYPCYLEAVCSDGYYLSDLELMLVCECAGMNAVIAREVWEERGLRRPAFQLHKYVLPDADSAHITLIGINADLGRSAVRGHYERLECLSRAVPPSPGPPTPRARAKELETKSGLPDESDIVEGNADMNHGGLGAHKETSAKPRRGIGPIATVGGGVQGGTREGHRTNLGQAGGGQRAGKEGGDSATGTFCSATTDASRPQALRAQYVACSGSSSVGEAAALERGVVGLEGPSSVASQEKRPGGLVMHGVAARKGRAPALHILPCDLVAPVRVVRESDIRALRLLLSPCEKPDAWDVPGLEFVPGELRAHLWKAWGDTESLLRVMQETWVRAWQGWEESWGALADAPDAEDRCRVVEERTCKFMEFLMGEMVFEAKTDEERGAEMTRDGRCVGASLAHGVNASLADSIFQLVSNAGWCGHALASAEERRVACEACVRYLRNVEDAWLNLASHGGELSVAAHAGEIVRFALARHGMQGVALPDRVILRTYSRFDGHVGPRGGYDMTLSREEIQGGGPVLGQWSREGDVTEEEGAVILEIYNETGADISSTWYRPVWARAENDSRGKSPSQGAEEPSEVAGPETGQHESAGLLTTARPSSAGADASAGGAGRSGTEQSTGQVVEKDYTEAAGAAHVHRVRAVENGRVSADGCRRAREEGLQAAAELMKEHPTVPAVSVHGAPLEDDAIFSRGAVVLPQAHCAFSRCGWRGSSNDELQEHVVSNHAGDLRDVAEALACNEEDETRRREAQYWSAYNEAIAWKVRTGAPLAALAIDRRCLFEYARSLREGAVDSLVCMVCARKFPHVEGRRGNPIEWRAVSPNADGLFGLSGAFVREHMSVDAYVERFGNVSAVGEGSSGVHLRDRMEEFNDWQVTVPSEEGPVRVLCCPEDMRCVSGTWHSENTACRCCEAPLCGECKNAMVGVRGEANAVVCEKSSFDEGDINAQRIEAVRTFVQRLDEECAHGGADSTSNSSEDEEGGGKAERTGKRGRVREGTASSADEAAREAVERDMLMQAGRERTWFTYVSANASGEVEQLTPAEIAEGAKQIYRALDGKYVDINNRKQKVNGDMTKVRHVPGLGKAAHKLLTHIEHTSRRLSGTQEARRVMRFETNALRVRYGVPIFVTFSPDEGHNLLMVRLSRTRRQDPVHKAADDEAHSRLAGSRGWPRVAPDMDGLHMDLPMTTGEAGVPPWNERRRILARDPMASVDGFRILVRPDLPQQKMAWLQRHDKESGDLYGFLPIAEGMPVALTDHIDRSEDKNLLRGRVGRVQSWVCDGDAVNDRVTRGGETILKKTPKVIFVLFDEGEDGNGGRKPCQWTIEGLKTPGLYPVIPQKKDWCAVCGCTKYKNMCPTVGQWSRADGLRVCSVCLEDKKRRKCYVCEKSKYEEGFGATQWDKAGNARCKGGMCLDCEEAKKHLKCSRCGEQKLLDQFAKAETVINEEPTCKACKRLQREEEKARAEEAKERVCSKCGTPKRRAEFSEHMLVNAPVASMQCRECVNAAAAGRDKAARKDIKTCVVCRVGQRQEFFSEWMRGGVADLHRKCKQCVAAGRKEERTCVVCEKAQQKTCYSDWMWDGVANLHRKCKRCIGGAKMQRGKWTCVECKGAFGKEEYSSWLAERTSQKANGKQ</sequence>
<evidence type="ECO:0000313" key="2">
    <source>
        <dbReference type="EMBL" id="CAK0857836.1"/>
    </source>
</evidence>
<feature type="region of interest" description="Disordered" evidence="1">
    <location>
        <begin position="1086"/>
        <end position="1146"/>
    </location>
</feature>
<evidence type="ECO:0008006" key="4">
    <source>
        <dbReference type="Google" id="ProtNLM"/>
    </source>
</evidence>
<dbReference type="EMBL" id="CAUYUJ010015760">
    <property type="protein sequence ID" value="CAK0857836.1"/>
    <property type="molecule type" value="Genomic_DNA"/>
</dbReference>
<reference evidence="2" key="1">
    <citation type="submission" date="2023-10" db="EMBL/GenBank/DDBJ databases">
        <authorList>
            <person name="Chen Y."/>
            <person name="Shah S."/>
            <person name="Dougan E. K."/>
            <person name="Thang M."/>
            <person name="Chan C."/>
        </authorList>
    </citation>
    <scope>NUCLEOTIDE SEQUENCE [LARGE SCALE GENOMIC DNA]</scope>
</reference>
<accession>A0ABN9UE94</accession>
<protein>
    <recommendedName>
        <fullName evidence="4">RING-type domain-containing protein</fullName>
    </recommendedName>
</protein>
<feature type="region of interest" description="Disordered" evidence="1">
    <location>
        <begin position="1670"/>
        <end position="1693"/>
    </location>
</feature>
<organism evidence="2 3">
    <name type="scientific">Prorocentrum cordatum</name>
    <dbReference type="NCBI Taxonomy" id="2364126"/>
    <lineage>
        <taxon>Eukaryota</taxon>
        <taxon>Sar</taxon>
        <taxon>Alveolata</taxon>
        <taxon>Dinophyceae</taxon>
        <taxon>Prorocentrales</taxon>
        <taxon>Prorocentraceae</taxon>
        <taxon>Prorocentrum</taxon>
    </lineage>
</organism>